<reference evidence="2" key="1">
    <citation type="submission" date="2020-02" db="EMBL/GenBank/DDBJ databases">
        <authorList>
            <person name="Meier V. D."/>
        </authorList>
    </citation>
    <scope>NUCLEOTIDE SEQUENCE</scope>
    <source>
        <strain evidence="2">AVDCRST_MAG59</strain>
    </source>
</reference>
<feature type="non-terminal residue" evidence="2">
    <location>
        <position position="1"/>
    </location>
</feature>
<evidence type="ECO:0000313" key="2">
    <source>
        <dbReference type="EMBL" id="CAA9542574.1"/>
    </source>
</evidence>
<sequence>GSEAPGCLRISPAGPTAVSTFPGHGAGVPGPGNRTDRTRRARSLL</sequence>
<dbReference type="EMBL" id="CADCWF010000055">
    <property type="protein sequence ID" value="CAA9542574.1"/>
    <property type="molecule type" value="Genomic_DNA"/>
</dbReference>
<feature type="non-terminal residue" evidence="2">
    <location>
        <position position="45"/>
    </location>
</feature>
<feature type="region of interest" description="Disordered" evidence="1">
    <location>
        <begin position="1"/>
        <end position="45"/>
    </location>
</feature>
<evidence type="ECO:0000256" key="1">
    <source>
        <dbReference type="SAM" id="MobiDB-lite"/>
    </source>
</evidence>
<accession>A0A6J4U6R3</accession>
<protein>
    <submittedName>
        <fullName evidence="2">Uncharacterized protein</fullName>
    </submittedName>
</protein>
<gene>
    <name evidence="2" type="ORF">AVDCRST_MAG59-967</name>
</gene>
<dbReference type="AlphaFoldDB" id="A0A6J4U6R3"/>
<organism evidence="2">
    <name type="scientific">uncultured Thermomicrobiales bacterium</name>
    <dbReference type="NCBI Taxonomy" id="1645740"/>
    <lineage>
        <taxon>Bacteria</taxon>
        <taxon>Pseudomonadati</taxon>
        <taxon>Thermomicrobiota</taxon>
        <taxon>Thermomicrobia</taxon>
        <taxon>Thermomicrobiales</taxon>
        <taxon>environmental samples</taxon>
    </lineage>
</organism>
<proteinExistence type="predicted"/>
<name>A0A6J4U6R3_9BACT</name>